<comment type="caution">
    <text evidence="1">The sequence shown here is derived from an EMBL/GenBank/DDBJ whole genome shotgun (WGS) entry which is preliminary data.</text>
</comment>
<evidence type="ECO:0000313" key="2">
    <source>
        <dbReference type="Proteomes" id="UP001433508"/>
    </source>
</evidence>
<gene>
    <name evidence="1" type="ORF">V1525DRAFT_421972</name>
</gene>
<keyword evidence="2" id="KW-1185">Reference proteome</keyword>
<organism evidence="1 2">
    <name type="scientific">Lipomyces kononenkoae</name>
    <name type="common">Yeast</name>
    <dbReference type="NCBI Taxonomy" id="34357"/>
    <lineage>
        <taxon>Eukaryota</taxon>
        <taxon>Fungi</taxon>
        <taxon>Dikarya</taxon>
        <taxon>Ascomycota</taxon>
        <taxon>Saccharomycotina</taxon>
        <taxon>Lipomycetes</taxon>
        <taxon>Lipomycetales</taxon>
        <taxon>Lipomycetaceae</taxon>
        <taxon>Lipomyces</taxon>
    </lineage>
</organism>
<accession>A0ACC3STL2</accession>
<proteinExistence type="predicted"/>
<sequence length="186" mass="21072">MTADEDTRQAVIAGLIDSDGSYRKSHNNYICPNDQRTQKDYVRPKEFYVTLRNIEMRKNVLENSRKHLPSISPKDESGMDHDTRPFTISDEFTGEYREISCYSDVVSLASCMSDIIQHERLLRRRCIQIAGQTTSYSNDHLAAIARSPPVTLATTTGANKECDAQVHDKYFYYCCAAKSRVVGNGC</sequence>
<reference evidence="2" key="1">
    <citation type="journal article" date="2024" name="Front. Bioeng. Biotechnol.">
        <title>Genome-scale model development and genomic sequencing of the oleaginous clade Lipomyces.</title>
        <authorList>
            <person name="Czajka J.J."/>
            <person name="Han Y."/>
            <person name="Kim J."/>
            <person name="Mondo S.J."/>
            <person name="Hofstad B.A."/>
            <person name="Robles A."/>
            <person name="Haridas S."/>
            <person name="Riley R."/>
            <person name="LaButti K."/>
            <person name="Pangilinan J."/>
            <person name="Andreopoulos W."/>
            <person name="Lipzen A."/>
            <person name="Yan J."/>
            <person name="Wang M."/>
            <person name="Ng V."/>
            <person name="Grigoriev I.V."/>
            <person name="Spatafora J.W."/>
            <person name="Magnuson J.K."/>
            <person name="Baker S.E."/>
            <person name="Pomraning K.R."/>
        </authorList>
    </citation>
    <scope>NUCLEOTIDE SEQUENCE [LARGE SCALE GENOMIC DNA]</scope>
    <source>
        <strain evidence="2">CBS 7786</strain>
    </source>
</reference>
<name>A0ACC3STL2_LIPKO</name>
<evidence type="ECO:0000313" key="1">
    <source>
        <dbReference type="EMBL" id="KAK9234729.1"/>
    </source>
</evidence>
<dbReference type="EMBL" id="MU971452">
    <property type="protein sequence ID" value="KAK9234729.1"/>
    <property type="molecule type" value="Genomic_DNA"/>
</dbReference>
<dbReference type="Proteomes" id="UP001433508">
    <property type="component" value="Unassembled WGS sequence"/>
</dbReference>
<protein>
    <submittedName>
        <fullName evidence="1">Uncharacterized protein</fullName>
    </submittedName>
</protein>